<name>A0AAD0U1U5_9GAMM</name>
<dbReference type="SMART" id="SM00267">
    <property type="entry name" value="GGDEF"/>
    <property type="match status" value="1"/>
</dbReference>
<dbReference type="PANTHER" id="PTHR45138">
    <property type="entry name" value="REGULATORY COMPONENTS OF SENSORY TRANSDUCTION SYSTEM"/>
    <property type="match status" value="1"/>
</dbReference>
<gene>
    <name evidence="6" type="ORF">D9T18_17425</name>
</gene>
<evidence type="ECO:0000313" key="7">
    <source>
        <dbReference type="Proteomes" id="UP000279995"/>
    </source>
</evidence>
<comment type="catalytic activity">
    <reaction evidence="3">
        <text>2 GTP = 3',3'-c-di-GMP + 2 diphosphate</text>
        <dbReference type="Rhea" id="RHEA:24898"/>
        <dbReference type="ChEBI" id="CHEBI:33019"/>
        <dbReference type="ChEBI" id="CHEBI:37565"/>
        <dbReference type="ChEBI" id="CHEBI:58805"/>
        <dbReference type="EC" id="2.7.7.65"/>
    </reaction>
</comment>
<dbReference type="InterPro" id="IPR029787">
    <property type="entry name" value="Nucleotide_cyclase"/>
</dbReference>
<evidence type="ECO:0000259" key="5">
    <source>
        <dbReference type="PROSITE" id="PS50887"/>
    </source>
</evidence>
<evidence type="ECO:0000256" key="2">
    <source>
        <dbReference type="ARBA" id="ARBA00012528"/>
    </source>
</evidence>
<dbReference type="InterPro" id="IPR029016">
    <property type="entry name" value="GAF-like_dom_sf"/>
</dbReference>
<dbReference type="Gene3D" id="3.30.70.270">
    <property type="match status" value="1"/>
</dbReference>
<feature type="domain" description="GGDEF" evidence="5">
    <location>
        <begin position="344"/>
        <end position="481"/>
    </location>
</feature>
<dbReference type="Proteomes" id="UP000279995">
    <property type="component" value="Chromosome II"/>
</dbReference>
<dbReference type="EMBL" id="CP033066">
    <property type="protein sequence ID" value="AYM88474.1"/>
    <property type="molecule type" value="Genomic_DNA"/>
</dbReference>
<dbReference type="PANTHER" id="PTHR45138:SF9">
    <property type="entry name" value="DIGUANYLATE CYCLASE DGCM-RELATED"/>
    <property type="match status" value="1"/>
</dbReference>
<dbReference type="SUPFAM" id="SSF55781">
    <property type="entry name" value="GAF domain-like"/>
    <property type="match status" value="1"/>
</dbReference>
<dbReference type="RefSeq" id="WP_121638392.1">
    <property type="nucleotide sequence ID" value="NZ_CP033066.1"/>
</dbReference>
<feature type="coiled-coil region" evidence="4">
    <location>
        <begin position="289"/>
        <end position="316"/>
    </location>
</feature>
<dbReference type="InterPro" id="IPR050469">
    <property type="entry name" value="Diguanylate_Cyclase"/>
</dbReference>
<dbReference type="EC" id="2.7.7.65" evidence="2"/>
<protein>
    <recommendedName>
        <fullName evidence="2">diguanylate cyclase</fullName>
        <ecNumber evidence="2">2.7.7.65</ecNumber>
    </recommendedName>
</protein>
<dbReference type="InterPro" id="IPR000160">
    <property type="entry name" value="GGDEF_dom"/>
</dbReference>
<evidence type="ECO:0000256" key="3">
    <source>
        <dbReference type="ARBA" id="ARBA00034247"/>
    </source>
</evidence>
<sequence length="483" mass="54912">MGLKPIEDMWSTIKLIPFAVVLYDAKTQAYEANTQAQSIFDLPSQPTLKDADFKHLTLSSPESKKQFTVAQLFEKYLVINTNCHVFLQKQTHGLLLNAKLASLNSHLYIATFEIIEHNEDAQYNFDKIISKISTDLIDIQIDDIDTHIEFALKAIGTVCHADRSYLFKFSDDGKSMRNTHEWVNQGIQPFKDQLQHIPKNSLPYFANLMGTTHLFKVNDVASLPEKATKEKQELEREGIQSVLCIGLRYDKELVGFIGCDCVKQKREWTDLDLIRIKLVGEIIANAFKNLNYKQELQHIQQQLITANQKLNHLVNTDSLTTIANRRCFDKALESEIKRCARAKQPVSLIMCDIDFFKNYNDSYGHQQGDEALVKVAAALKSQCRREGDLAARYGGEEFTVILPATNEQDCQQFTRLIQQAIKAADIKHNNSIVSEYLTLSIGFYSATPDKNSTPQCFISKADQALYTAKETGRNKVCQFKPTH</sequence>
<reference evidence="6 7" key="1">
    <citation type="submission" date="2018-10" db="EMBL/GenBank/DDBJ databases">
        <title>Complete Genome Sequence and Transcriptomic Profiles of a Marine Bacterium, Pseudoalteromonas agarivorans Hao 2018.</title>
        <authorList>
            <person name="Hao L."/>
        </authorList>
    </citation>
    <scope>NUCLEOTIDE SEQUENCE [LARGE SCALE GENOMIC DNA]</scope>
    <source>
        <strain evidence="6 7">Hao 2018</strain>
    </source>
</reference>
<dbReference type="GO" id="GO:0043709">
    <property type="term" value="P:cell adhesion involved in single-species biofilm formation"/>
    <property type="evidence" value="ECO:0007669"/>
    <property type="project" value="TreeGrafter"/>
</dbReference>
<comment type="cofactor">
    <cofactor evidence="1">
        <name>Mg(2+)</name>
        <dbReference type="ChEBI" id="CHEBI:18420"/>
    </cofactor>
</comment>
<dbReference type="InterPro" id="IPR003018">
    <property type="entry name" value="GAF"/>
</dbReference>
<dbReference type="CDD" id="cd01949">
    <property type="entry name" value="GGDEF"/>
    <property type="match status" value="1"/>
</dbReference>
<dbReference type="NCBIfam" id="TIGR00254">
    <property type="entry name" value="GGDEF"/>
    <property type="match status" value="1"/>
</dbReference>
<dbReference type="PROSITE" id="PS50887">
    <property type="entry name" value="GGDEF"/>
    <property type="match status" value="1"/>
</dbReference>
<dbReference type="InterPro" id="IPR043128">
    <property type="entry name" value="Rev_trsase/Diguanyl_cyclase"/>
</dbReference>
<dbReference type="SMART" id="SM00065">
    <property type="entry name" value="GAF"/>
    <property type="match status" value="1"/>
</dbReference>
<evidence type="ECO:0000313" key="6">
    <source>
        <dbReference type="EMBL" id="AYM88474.1"/>
    </source>
</evidence>
<accession>A0AAD0U1U5</accession>
<dbReference type="GO" id="GO:0052621">
    <property type="term" value="F:diguanylate cyclase activity"/>
    <property type="evidence" value="ECO:0007669"/>
    <property type="project" value="UniProtKB-EC"/>
</dbReference>
<dbReference type="GO" id="GO:1902201">
    <property type="term" value="P:negative regulation of bacterial-type flagellum-dependent cell motility"/>
    <property type="evidence" value="ECO:0007669"/>
    <property type="project" value="TreeGrafter"/>
</dbReference>
<dbReference type="AlphaFoldDB" id="A0AAD0U1U5"/>
<keyword evidence="4" id="KW-0175">Coiled coil</keyword>
<evidence type="ECO:0000256" key="4">
    <source>
        <dbReference type="SAM" id="Coils"/>
    </source>
</evidence>
<dbReference type="SUPFAM" id="SSF55073">
    <property type="entry name" value="Nucleotide cyclase"/>
    <property type="match status" value="1"/>
</dbReference>
<organism evidence="6 7">
    <name type="scientific">Pseudoalteromonas agarivorans</name>
    <dbReference type="NCBI Taxonomy" id="176102"/>
    <lineage>
        <taxon>Bacteria</taxon>
        <taxon>Pseudomonadati</taxon>
        <taxon>Pseudomonadota</taxon>
        <taxon>Gammaproteobacteria</taxon>
        <taxon>Alteromonadales</taxon>
        <taxon>Pseudoalteromonadaceae</taxon>
        <taxon>Pseudoalteromonas</taxon>
    </lineage>
</organism>
<evidence type="ECO:0000256" key="1">
    <source>
        <dbReference type="ARBA" id="ARBA00001946"/>
    </source>
</evidence>
<proteinExistence type="predicted"/>
<dbReference type="FunFam" id="3.30.70.270:FF:000001">
    <property type="entry name" value="Diguanylate cyclase domain protein"/>
    <property type="match status" value="1"/>
</dbReference>
<dbReference type="Pfam" id="PF00990">
    <property type="entry name" value="GGDEF"/>
    <property type="match status" value="1"/>
</dbReference>
<dbReference type="Pfam" id="PF01590">
    <property type="entry name" value="GAF"/>
    <property type="match status" value="1"/>
</dbReference>
<dbReference type="GO" id="GO:0005886">
    <property type="term" value="C:plasma membrane"/>
    <property type="evidence" value="ECO:0007669"/>
    <property type="project" value="TreeGrafter"/>
</dbReference>
<dbReference type="Gene3D" id="3.30.450.40">
    <property type="match status" value="1"/>
</dbReference>